<accession>A0ABP3XQX7</accession>
<comment type="caution">
    <text evidence="2">The sequence shown here is derived from an EMBL/GenBank/DDBJ whole genome shotgun (WGS) entry which is preliminary data.</text>
</comment>
<evidence type="ECO:0000256" key="1">
    <source>
        <dbReference type="SAM" id="MobiDB-lite"/>
    </source>
</evidence>
<organism evidence="2 3">
    <name type="scientific">Gangjinia marincola</name>
    <dbReference type="NCBI Taxonomy" id="578463"/>
    <lineage>
        <taxon>Bacteria</taxon>
        <taxon>Pseudomonadati</taxon>
        <taxon>Bacteroidota</taxon>
        <taxon>Flavobacteriia</taxon>
        <taxon>Flavobacteriales</taxon>
        <taxon>Flavobacteriaceae</taxon>
        <taxon>Gangjinia</taxon>
    </lineage>
</organism>
<dbReference type="EMBL" id="BAAAFG010000002">
    <property type="protein sequence ID" value="GAA0871452.1"/>
    <property type="molecule type" value="Genomic_DNA"/>
</dbReference>
<gene>
    <name evidence="2" type="ORF">GCM10009117_05980</name>
</gene>
<protein>
    <submittedName>
        <fullName evidence="2">Tetratricopeptide repeat protein</fullName>
    </submittedName>
</protein>
<proteinExistence type="predicted"/>
<feature type="region of interest" description="Disordered" evidence="1">
    <location>
        <begin position="173"/>
        <end position="194"/>
    </location>
</feature>
<reference evidence="3" key="1">
    <citation type="journal article" date="2019" name="Int. J. Syst. Evol. Microbiol.">
        <title>The Global Catalogue of Microorganisms (GCM) 10K type strain sequencing project: providing services to taxonomists for standard genome sequencing and annotation.</title>
        <authorList>
            <consortium name="The Broad Institute Genomics Platform"/>
            <consortium name="The Broad Institute Genome Sequencing Center for Infectious Disease"/>
            <person name="Wu L."/>
            <person name="Ma J."/>
        </authorList>
    </citation>
    <scope>NUCLEOTIDE SEQUENCE [LARGE SCALE GENOMIC DNA]</scope>
    <source>
        <strain evidence="3">JCM 16082</strain>
    </source>
</reference>
<keyword evidence="3" id="KW-1185">Reference proteome</keyword>
<dbReference type="Proteomes" id="UP001500507">
    <property type="component" value="Unassembled WGS sequence"/>
</dbReference>
<name>A0ABP3XQX7_9FLAO</name>
<evidence type="ECO:0000313" key="2">
    <source>
        <dbReference type="EMBL" id="GAA0871452.1"/>
    </source>
</evidence>
<evidence type="ECO:0000313" key="3">
    <source>
        <dbReference type="Proteomes" id="UP001500507"/>
    </source>
</evidence>
<sequence length="287" mass="33161">MNKTEFIALLKDSTPISPSQTNHLDALIDEYPYFQAARALHLKGLKHKRSFSYNKALKIAAAHTIDRSILFEYITSPNFTQHDISDHISSQEKFLENIRVNEYEDISASKTMDVDDAVKMRSIESEQVLNPALFERKEFVHKKDNIDIGAPLEFNPDEEFSFSEWLTLTKAEPIDRSHEDQQAKDDLDLPEEKQTKTESKFDLIDAFIEKKPKIKPQKQSLLVNIAEDRVLPAESLMTETLARVYLEQNNYKKAIQAYKILGLKNPEKSGFFADRIREIEQLKKNKA</sequence>
<dbReference type="RefSeq" id="WP_343763647.1">
    <property type="nucleotide sequence ID" value="NZ_BAAAFG010000002.1"/>
</dbReference>